<dbReference type="InterPro" id="IPR027469">
    <property type="entry name" value="Cation_efflux_TMD_sf"/>
</dbReference>
<comment type="subcellular location">
    <subcellularLocation>
        <location evidence="1">Membrane</location>
        <topology evidence="1">Multi-pass membrane protein</topology>
    </subcellularLocation>
</comment>
<reference evidence="12" key="1">
    <citation type="submission" date="2022-07" db="EMBL/GenBank/DDBJ databases">
        <title>Parvularcula maris sp. nov., an algicidal bacterium isolated from seawater.</title>
        <authorList>
            <person name="Li F."/>
        </authorList>
    </citation>
    <scope>NUCLEOTIDE SEQUENCE</scope>
    <source>
        <strain evidence="12">BGMRC 0090</strain>
    </source>
</reference>
<dbReference type="Pfam" id="PF16916">
    <property type="entry name" value="ZT_dimer"/>
    <property type="match status" value="1"/>
</dbReference>
<feature type="domain" description="Cation efflux protein cytoplasmic" evidence="11">
    <location>
        <begin position="221"/>
        <end position="294"/>
    </location>
</feature>
<keyword evidence="13" id="KW-1185">Reference proteome</keyword>
<evidence type="ECO:0000256" key="9">
    <source>
        <dbReference type="SAM" id="Phobius"/>
    </source>
</evidence>
<dbReference type="InterPro" id="IPR058533">
    <property type="entry name" value="Cation_efflux_TM"/>
</dbReference>
<keyword evidence="7" id="KW-0406">Ion transport</keyword>
<keyword evidence="4 9" id="KW-0812">Transmembrane</keyword>
<feature type="transmembrane region" description="Helical" evidence="9">
    <location>
        <begin position="25"/>
        <end position="45"/>
    </location>
</feature>
<dbReference type="SUPFAM" id="SSF161111">
    <property type="entry name" value="Cation efflux protein transmembrane domain-like"/>
    <property type="match status" value="1"/>
</dbReference>
<dbReference type="InterPro" id="IPR002524">
    <property type="entry name" value="Cation_efflux"/>
</dbReference>
<gene>
    <name evidence="12" type="ORF">NOG11_06640</name>
</gene>
<dbReference type="Proteomes" id="UP001142610">
    <property type="component" value="Unassembled WGS sequence"/>
</dbReference>
<dbReference type="GO" id="GO:0005385">
    <property type="term" value="F:zinc ion transmembrane transporter activity"/>
    <property type="evidence" value="ECO:0007669"/>
    <property type="project" value="TreeGrafter"/>
</dbReference>
<dbReference type="NCBIfam" id="TIGR01297">
    <property type="entry name" value="CDF"/>
    <property type="match status" value="1"/>
</dbReference>
<feature type="transmembrane region" description="Helical" evidence="9">
    <location>
        <begin position="123"/>
        <end position="146"/>
    </location>
</feature>
<evidence type="ECO:0000256" key="2">
    <source>
        <dbReference type="ARBA" id="ARBA00008873"/>
    </source>
</evidence>
<keyword evidence="6 9" id="KW-1133">Transmembrane helix</keyword>
<dbReference type="Gene3D" id="1.20.1510.10">
    <property type="entry name" value="Cation efflux protein transmembrane domain"/>
    <property type="match status" value="1"/>
</dbReference>
<evidence type="ECO:0000256" key="3">
    <source>
        <dbReference type="ARBA" id="ARBA00022448"/>
    </source>
</evidence>
<sequence length="315" mass="33097">MGIHHDHHGACGHGEHGQPQGGGRLGIALVVIAAFAVVEVVGGVLSGSLALLADAGHMVTDAAALALALSAQWLAKRPASERFPFGMKRAQVLAAFINGLALLLIVGFLLIEALGRLGNPQGINAQLMMTVAIVGLAANIVAFFILHPSAKDDVNVKGAMLHVAADIFGSVAAIISALVIMATGFLAIDAILTLAVCALILHSAVPLVRETGSILMQSAPSDLRSDEVAQTLCQLPDVLEVHGVRAWQLTPGETYISLHATVPRQADHDEILRDIKDKLREEVGIRHSTVQLETADVIPLRRSVKACVDQAELAE</sequence>
<dbReference type="AlphaFoldDB" id="A0A9X2L8S3"/>
<keyword evidence="3" id="KW-0813">Transport</keyword>
<comment type="caution">
    <text evidence="12">The sequence shown here is derived from an EMBL/GenBank/DDBJ whole genome shotgun (WGS) entry which is preliminary data.</text>
</comment>
<evidence type="ECO:0000259" key="10">
    <source>
        <dbReference type="Pfam" id="PF01545"/>
    </source>
</evidence>
<evidence type="ECO:0000256" key="5">
    <source>
        <dbReference type="ARBA" id="ARBA00022906"/>
    </source>
</evidence>
<feature type="transmembrane region" description="Helical" evidence="9">
    <location>
        <begin position="92"/>
        <end position="111"/>
    </location>
</feature>
<dbReference type="Pfam" id="PF01545">
    <property type="entry name" value="Cation_efflux"/>
    <property type="match status" value="1"/>
</dbReference>
<proteinExistence type="inferred from homology"/>
<comment type="similarity">
    <text evidence="2">Belongs to the cation diffusion facilitator (CDF) transporter (TC 2.A.4) family. SLC30A subfamily.</text>
</comment>
<evidence type="ECO:0000256" key="1">
    <source>
        <dbReference type="ARBA" id="ARBA00004141"/>
    </source>
</evidence>
<evidence type="ECO:0000313" key="12">
    <source>
        <dbReference type="EMBL" id="MCQ8185066.1"/>
    </source>
</evidence>
<feature type="transmembrane region" description="Helical" evidence="9">
    <location>
        <begin position="186"/>
        <end position="208"/>
    </location>
</feature>
<organism evidence="12 13">
    <name type="scientific">Parvularcula maris</name>
    <dbReference type="NCBI Taxonomy" id="2965077"/>
    <lineage>
        <taxon>Bacteria</taxon>
        <taxon>Pseudomonadati</taxon>
        <taxon>Pseudomonadota</taxon>
        <taxon>Alphaproteobacteria</taxon>
        <taxon>Parvularculales</taxon>
        <taxon>Parvularculaceae</taxon>
        <taxon>Parvularcula</taxon>
    </lineage>
</organism>
<dbReference type="InterPro" id="IPR027470">
    <property type="entry name" value="Cation_efflux_CTD"/>
</dbReference>
<dbReference type="InterPro" id="IPR036837">
    <property type="entry name" value="Cation_efflux_CTD_sf"/>
</dbReference>
<dbReference type="RefSeq" id="WP_256618927.1">
    <property type="nucleotide sequence ID" value="NZ_JANIBC010000003.1"/>
</dbReference>
<evidence type="ECO:0000256" key="8">
    <source>
        <dbReference type="ARBA" id="ARBA00023136"/>
    </source>
</evidence>
<keyword evidence="8 9" id="KW-0472">Membrane</keyword>
<feature type="domain" description="Cation efflux protein transmembrane" evidence="10">
    <location>
        <begin position="27"/>
        <end position="216"/>
    </location>
</feature>
<keyword evidence="5" id="KW-0862">Zinc</keyword>
<dbReference type="PANTHER" id="PTHR11562">
    <property type="entry name" value="CATION EFFLUX PROTEIN/ ZINC TRANSPORTER"/>
    <property type="match status" value="1"/>
</dbReference>
<dbReference type="GO" id="GO:0005886">
    <property type="term" value="C:plasma membrane"/>
    <property type="evidence" value="ECO:0007669"/>
    <property type="project" value="TreeGrafter"/>
</dbReference>
<name>A0A9X2L8S3_9PROT</name>
<keyword evidence="5" id="KW-0864">Zinc transport</keyword>
<dbReference type="SUPFAM" id="SSF160240">
    <property type="entry name" value="Cation efflux protein cytoplasmic domain-like"/>
    <property type="match status" value="1"/>
</dbReference>
<evidence type="ECO:0000256" key="6">
    <source>
        <dbReference type="ARBA" id="ARBA00022989"/>
    </source>
</evidence>
<evidence type="ECO:0000256" key="4">
    <source>
        <dbReference type="ARBA" id="ARBA00022692"/>
    </source>
</evidence>
<evidence type="ECO:0000256" key="7">
    <source>
        <dbReference type="ARBA" id="ARBA00023065"/>
    </source>
</evidence>
<protein>
    <submittedName>
        <fullName evidence="12">Cation diffusion facilitator family transporter</fullName>
    </submittedName>
</protein>
<dbReference type="InterPro" id="IPR050681">
    <property type="entry name" value="CDF/SLC30A"/>
</dbReference>
<evidence type="ECO:0000313" key="13">
    <source>
        <dbReference type="Proteomes" id="UP001142610"/>
    </source>
</evidence>
<evidence type="ECO:0000259" key="11">
    <source>
        <dbReference type="Pfam" id="PF16916"/>
    </source>
</evidence>
<feature type="transmembrane region" description="Helical" evidence="9">
    <location>
        <begin position="158"/>
        <end position="180"/>
    </location>
</feature>
<accession>A0A9X2L8S3</accession>
<dbReference type="EMBL" id="JANIBC010000003">
    <property type="protein sequence ID" value="MCQ8185066.1"/>
    <property type="molecule type" value="Genomic_DNA"/>
</dbReference>
<dbReference type="PANTHER" id="PTHR11562:SF17">
    <property type="entry name" value="RE54080P-RELATED"/>
    <property type="match status" value="1"/>
</dbReference>